<dbReference type="Proteomes" id="UP000828390">
    <property type="component" value="Unassembled WGS sequence"/>
</dbReference>
<accession>A0A9D4NDA9</accession>
<reference evidence="1" key="2">
    <citation type="submission" date="2020-11" db="EMBL/GenBank/DDBJ databases">
        <authorList>
            <person name="McCartney M.A."/>
            <person name="Auch B."/>
            <person name="Kono T."/>
            <person name="Mallez S."/>
            <person name="Becker A."/>
            <person name="Gohl D.M."/>
            <person name="Silverstein K.A.T."/>
            <person name="Koren S."/>
            <person name="Bechman K.B."/>
            <person name="Herman A."/>
            <person name="Abrahante J.E."/>
            <person name="Garbe J."/>
        </authorList>
    </citation>
    <scope>NUCLEOTIDE SEQUENCE</scope>
    <source>
        <strain evidence="1">Duluth1</strain>
        <tissue evidence="1">Whole animal</tissue>
    </source>
</reference>
<evidence type="ECO:0000313" key="1">
    <source>
        <dbReference type="EMBL" id="KAH3891684.1"/>
    </source>
</evidence>
<dbReference type="EMBL" id="JAIWYP010000001">
    <property type="protein sequence ID" value="KAH3891684.1"/>
    <property type="molecule type" value="Genomic_DNA"/>
</dbReference>
<evidence type="ECO:0000313" key="2">
    <source>
        <dbReference type="Proteomes" id="UP000828390"/>
    </source>
</evidence>
<comment type="caution">
    <text evidence="1">The sequence shown here is derived from an EMBL/GenBank/DDBJ whole genome shotgun (WGS) entry which is preliminary data.</text>
</comment>
<protein>
    <submittedName>
        <fullName evidence="1">Uncharacterized protein</fullName>
    </submittedName>
</protein>
<keyword evidence="2" id="KW-1185">Reference proteome</keyword>
<gene>
    <name evidence="1" type="ORF">DPMN_015789</name>
</gene>
<dbReference type="AlphaFoldDB" id="A0A9D4NDA9"/>
<name>A0A9D4NDA9_DREPO</name>
<proteinExistence type="predicted"/>
<reference evidence="1" key="1">
    <citation type="journal article" date="2019" name="bioRxiv">
        <title>The Genome of the Zebra Mussel, Dreissena polymorpha: A Resource for Invasive Species Research.</title>
        <authorList>
            <person name="McCartney M.A."/>
            <person name="Auch B."/>
            <person name="Kono T."/>
            <person name="Mallez S."/>
            <person name="Zhang Y."/>
            <person name="Obille A."/>
            <person name="Becker A."/>
            <person name="Abrahante J.E."/>
            <person name="Garbe J."/>
            <person name="Badalamenti J.P."/>
            <person name="Herman A."/>
            <person name="Mangelson H."/>
            <person name="Liachko I."/>
            <person name="Sullivan S."/>
            <person name="Sone E.D."/>
            <person name="Koren S."/>
            <person name="Silverstein K.A.T."/>
            <person name="Beckman K.B."/>
            <person name="Gohl D.M."/>
        </authorList>
    </citation>
    <scope>NUCLEOTIDE SEQUENCE</scope>
    <source>
        <strain evidence="1">Duluth1</strain>
        <tissue evidence="1">Whole animal</tissue>
    </source>
</reference>
<organism evidence="1 2">
    <name type="scientific">Dreissena polymorpha</name>
    <name type="common">Zebra mussel</name>
    <name type="synonym">Mytilus polymorpha</name>
    <dbReference type="NCBI Taxonomy" id="45954"/>
    <lineage>
        <taxon>Eukaryota</taxon>
        <taxon>Metazoa</taxon>
        <taxon>Spiralia</taxon>
        <taxon>Lophotrochozoa</taxon>
        <taxon>Mollusca</taxon>
        <taxon>Bivalvia</taxon>
        <taxon>Autobranchia</taxon>
        <taxon>Heteroconchia</taxon>
        <taxon>Euheterodonta</taxon>
        <taxon>Imparidentia</taxon>
        <taxon>Neoheterodontei</taxon>
        <taxon>Myida</taxon>
        <taxon>Dreissenoidea</taxon>
        <taxon>Dreissenidae</taxon>
        <taxon>Dreissena</taxon>
    </lineage>
</organism>
<sequence length="83" mass="9544">MKETRGQSVCPRLFEHRKEQITGMKAHDVFVIKVSSNTDNLVRHITGSKCYNLSGKAAVKWEITMKKRQDMSMFNSRRGITSI</sequence>